<reference evidence="5" key="1">
    <citation type="submission" date="2021-12" db="EMBL/GenBank/DDBJ databases">
        <authorList>
            <person name="Cha I.-T."/>
            <person name="Lee K.-E."/>
            <person name="Park S.-J."/>
        </authorList>
    </citation>
    <scope>NUCLEOTIDE SEQUENCE</scope>
    <source>
        <strain evidence="5">YSM-43</strain>
    </source>
</reference>
<dbReference type="RefSeq" id="WP_246916837.1">
    <property type="nucleotide sequence ID" value="NZ_CP090145.1"/>
</dbReference>
<dbReference type="EMBL" id="CP090145">
    <property type="protein sequence ID" value="UOX34165.1"/>
    <property type="molecule type" value="Genomic_DNA"/>
</dbReference>
<dbReference type="CDD" id="cd00063">
    <property type="entry name" value="FN3"/>
    <property type="match status" value="1"/>
</dbReference>
<dbReference type="InterPro" id="IPR036116">
    <property type="entry name" value="FN3_sf"/>
</dbReference>
<dbReference type="Proteomes" id="UP000830454">
    <property type="component" value="Chromosome"/>
</dbReference>
<feature type="domain" description="Peptidase M28" evidence="4">
    <location>
        <begin position="109"/>
        <end position="311"/>
    </location>
</feature>
<keyword evidence="3" id="KW-0645">Protease</keyword>
<protein>
    <submittedName>
        <fullName evidence="5">M28 family peptidase</fullName>
    </submittedName>
</protein>
<evidence type="ECO:0000313" key="6">
    <source>
        <dbReference type="Proteomes" id="UP000830454"/>
    </source>
</evidence>
<sequence length="451" mass="51379">MKKSLLILTLFYFLLGFTQTDSRIYDIINQISSERIQKDITTLTNFGTRNTFSDTISKTRGIGAARRWIKSEFETISKECKNCLDVFYQKDFVTTNDGERVPKDTWIVNVVAIQKGTKYPNRYIIMSGDIDSRNSDTMDFTTDAPGANDNASGMAGTIEAARVLSKHKFENSIIYVGLSGEEQGLFGGKGLANYAKNKNWEIIGVLNNDMIGNIEGIDGVIDNRTFRIFSEPTSTTETEKERNMRRFYGGEVDGISRQLARYIERTTKTYMPEMNPMMIYRLDRFGRGGHHRPFNDLGFAGIRIIEAHENYNRQHQNIREENGIKYGDVLEGVNFEYVKKLTAVNAINLAALAWSPPAPKNVLIGGIVKPNVKLRWEKNSDTSILGYKIYWRLTTSPQWEFSRFVGNIDNFELEGIVIDNYFFGVSTVGKNGHESPIVFPNDIIKETFRKR</sequence>
<keyword evidence="3" id="KW-0378">Hydrolase</keyword>
<proteinExistence type="predicted"/>
<gene>
    <name evidence="5" type="ORF">LXD69_01310</name>
</gene>
<reference evidence="5" key="2">
    <citation type="submission" date="2022-04" db="EMBL/GenBank/DDBJ databases">
        <title>Complete Genome Sequence of Flavobacterium sediminilitoris YSM-43, Isolated from a Tidal Sediment.</title>
        <authorList>
            <person name="Lee P.A."/>
        </authorList>
    </citation>
    <scope>NUCLEOTIDE SEQUENCE</scope>
    <source>
        <strain evidence="5">YSM-43</strain>
    </source>
</reference>
<dbReference type="PANTHER" id="PTHR12147">
    <property type="entry name" value="METALLOPEPTIDASE M28 FAMILY MEMBER"/>
    <property type="match status" value="1"/>
</dbReference>
<keyword evidence="2" id="KW-0964">Secreted</keyword>
<dbReference type="SUPFAM" id="SSF49265">
    <property type="entry name" value="Fibronectin type III"/>
    <property type="match status" value="1"/>
</dbReference>
<dbReference type="InterPro" id="IPR007484">
    <property type="entry name" value="Peptidase_M28"/>
</dbReference>
<dbReference type="SUPFAM" id="SSF53187">
    <property type="entry name" value="Zn-dependent exopeptidases"/>
    <property type="match status" value="1"/>
</dbReference>
<accession>A0ABY4HND1</accession>
<evidence type="ECO:0000259" key="4">
    <source>
        <dbReference type="Pfam" id="PF04389"/>
    </source>
</evidence>
<organism evidence="5 6">
    <name type="scientific">Flavobacterium sediminilitoris</name>
    <dbReference type="NCBI Taxonomy" id="2024526"/>
    <lineage>
        <taxon>Bacteria</taxon>
        <taxon>Pseudomonadati</taxon>
        <taxon>Bacteroidota</taxon>
        <taxon>Flavobacteriia</taxon>
        <taxon>Flavobacteriales</taxon>
        <taxon>Flavobacteriaceae</taxon>
        <taxon>Flavobacterium</taxon>
    </lineage>
</organism>
<dbReference type="InterPro" id="IPR003961">
    <property type="entry name" value="FN3_dom"/>
</dbReference>
<dbReference type="Pfam" id="PF04389">
    <property type="entry name" value="Peptidase_M28"/>
    <property type="match status" value="1"/>
</dbReference>
<evidence type="ECO:0000256" key="3">
    <source>
        <dbReference type="ARBA" id="ARBA00023049"/>
    </source>
</evidence>
<evidence type="ECO:0000313" key="5">
    <source>
        <dbReference type="EMBL" id="UOX34165.1"/>
    </source>
</evidence>
<evidence type="ECO:0000256" key="1">
    <source>
        <dbReference type="ARBA" id="ARBA00004613"/>
    </source>
</evidence>
<evidence type="ECO:0000256" key="2">
    <source>
        <dbReference type="ARBA" id="ARBA00022525"/>
    </source>
</evidence>
<name>A0ABY4HND1_9FLAO</name>
<keyword evidence="3" id="KW-0482">Metalloprotease</keyword>
<dbReference type="Gene3D" id="2.60.40.10">
    <property type="entry name" value="Immunoglobulins"/>
    <property type="match status" value="1"/>
</dbReference>
<dbReference type="InterPro" id="IPR013783">
    <property type="entry name" value="Ig-like_fold"/>
</dbReference>
<dbReference type="PANTHER" id="PTHR12147:SF26">
    <property type="entry name" value="PEPTIDASE M28 DOMAIN-CONTAINING PROTEIN"/>
    <property type="match status" value="1"/>
</dbReference>
<comment type="subcellular location">
    <subcellularLocation>
        <location evidence="1">Secreted</location>
    </subcellularLocation>
</comment>
<dbReference type="Gene3D" id="3.40.630.10">
    <property type="entry name" value="Zn peptidases"/>
    <property type="match status" value="1"/>
</dbReference>
<dbReference type="InterPro" id="IPR045175">
    <property type="entry name" value="M28_fam"/>
</dbReference>
<keyword evidence="6" id="KW-1185">Reference proteome</keyword>